<organism evidence="1 2">
    <name type="scientific">Vigna angularis var. angularis</name>
    <dbReference type="NCBI Taxonomy" id="157739"/>
    <lineage>
        <taxon>Eukaryota</taxon>
        <taxon>Viridiplantae</taxon>
        <taxon>Streptophyta</taxon>
        <taxon>Embryophyta</taxon>
        <taxon>Tracheophyta</taxon>
        <taxon>Spermatophyta</taxon>
        <taxon>Magnoliopsida</taxon>
        <taxon>eudicotyledons</taxon>
        <taxon>Gunneridae</taxon>
        <taxon>Pentapetalae</taxon>
        <taxon>rosids</taxon>
        <taxon>fabids</taxon>
        <taxon>Fabales</taxon>
        <taxon>Fabaceae</taxon>
        <taxon>Papilionoideae</taxon>
        <taxon>50 kb inversion clade</taxon>
        <taxon>NPAAA clade</taxon>
        <taxon>indigoferoid/millettioid clade</taxon>
        <taxon>Phaseoleae</taxon>
        <taxon>Vigna</taxon>
    </lineage>
</organism>
<keyword evidence="2" id="KW-1185">Reference proteome</keyword>
<proteinExistence type="predicted"/>
<evidence type="ECO:0000313" key="1">
    <source>
        <dbReference type="EMBL" id="BAT81658.1"/>
    </source>
</evidence>
<gene>
    <name evidence="1" type="primary">Vigan.03G144000</name>
    <name evidence="1" type="ORF">VIGAN_03144000</name>
</gene>
<protein>
    <submittedName>
        <fullName evidence="1">Uncharacterized protein</fullName>
    </submittedName>
</protein>
<sequence length="74" mass="8268">LLAFLLFNACCFIGLKWKKFLLLGLGKLSTCTICCSTLRAIYGIPLKSTSGTFFDHQTRPVVTILKDKSLTIFH</sequence>
<dbReference type="EMBL" id="AP015036">
    <property type="protein sequence ID" value="BAT81658.1"/>
    <property type="molecule type" value="Genomic_DNA"/>
</dbReference>
<name>A0A0S3RM39_PHAAN</name>
<dbReference type="AlphaFoldDB" id="A0A0S3RM39"/>
<dbReference type="Proteomes" id="UP000291084">
    <property type="component" value="Chromosome 3"/>
</dbReference>
<evidence type="ECO:0000313" key="2">
    <source>
        <dbReference type="Proteomes" id="UP000291084"/>
    </source>
</evidence>
<feature type="non-terminal residue" evidence="1">
    <location>
        <position position="1"/>
    </location>
</feature>
<accession>A0A0S3RM39</accession>
<reference evidence="1 2" key="1">
    <citation type="journal article" date="2015" name="Sci. Rep.">
        <title>The power of single molecule real-time sequencing technology in the de novo assembly of a eukaryotic genome.</title>
        <authorList>
            <person name="Sakai H."/>
            <person name="Naito K."/>
            <person name="Ogiso-Tanaka E."/>
            <person name="Takahashi Y."/>
            <person name="Iseki K."/>
            <person name="Muto C."/>
            <person name="Satou K."/>
            <person name="Teruya K."/>
            <person name="Shiroma A."/>
            <person name="Shimoji M."/>
            <person name="Hirano T."/>
            <person name="Itoh T."/>
            <person name="Kaga A."/>
            <person name="Tomooka N."/>
        </authorList>
    </citation>
    <scope>NUCLEOTIDE SEQUENCE [LARGE SCALE GENOMIC DNA]</scope>
    <source>
        <strain evidence="2">cv. Shumari</strain>
    </source>
</reference>